<feature type="region of interest" description="Disordered" evidence="1">
    <location>
        <begin position="221"/>
        <end position="259"/>
    </location>
</feature>
<sequence>MEPSAEARPTVPEGSDNASPHPHRGLFLLALLFLYCFATLLFVIEEVIVSDVSTYGQVENPRPLGIIGAIVILFLLLTLMISEGRSLFTLEGRLVWRRLHWWQKSLVVLGCLSGLIVPIYLVLALRSYLRSQRPSLSQALQNQRQSDQQGSGRSRFALVLGCSTLVITCSLCTTALAFGERQALLNSLTPTPALSAVANSAAQATHPVTSPVVYRTQTVQVAQAPARPTATPTPTPTPTPRPRPTPTPRPQPTPTPTPTPCPGVNCNPWGYNFEPGNLIYSPPADFCLYFACIGNFWNGRGYVVECSDGMYSKSGGIRGACSYHGGVWRPLYAH</sequence>
<feature type="compositionally biased region" description="Pro residues" evidence="1">
    <location>
        <begin position="231"/>
        <end position="259"/>
    </location>
</feature>
<evidence type="ECO:0000313" key="3">
    <source>
        <dbReference type="EMBL" id="BBH93252.1"/>
    </source>
</evidence>
<name>A0A455T1Z4_9CHLR</name>
<feature type="transmembrane region" description="Helical" evidence="2">
    <location>
        <begin position="64"/>
        <end position="81"/>
    </location>
</feature>
<feature type="transmembrane region" description="Helical" evidence="2">
    <location>
        <begin position="25"/>
        <end position="44"/>
    </location>
</feature>
<feature type="transmembrane region" description="Helical" evidence="2">
    <location>
        <begin position="156"/>
        <end position="178"/>
    </location>
</feature>
<dbReference type="EMBL" id="AP019377">
    <property type="protein sequence ID" value="BBH93252.1"/>
    <property type="molecule type" value="Genomic_DNA"/>
</dbReference>
<evidence type="ECO:0000256" key="1">
    <source>
        <dbReference type="SAM" id="MobiDB-lite"/>
    </source>
</evidence>
<organism evidence="3">
    <name type="scientific">Thermogemmatispora argillosa</name>
    <dbReference type="NCBI Taxonomy" id="2045280"/>
    <lineage>
        <taxon>Bacteria</taxon>
        <taxon>Bacillati</taxon>
        <taxon>Chloroflexota</taxon>
        <taxon>Ktedonobacteria</taxon>
        <taxon>Thermogemmatisporales</taxon>
        <taxon>Thermogemmatisporaceae</taxon>
        <taxon>Thermogemmatispora</taxon>
    </lineage>
</organism>
<reference evidence="3" key="1">
    <citation type="submission" date="2018-12" db="EMBL/GenBank/DDBJ databases">
        <title>Novel natural products biosynthetic potential of the class Ktedonobacteria.</title>
        <authorList>
            <person name="Zheng Y."/>
            <person name="Saitou A."/>
            <person name="Wang C.M."/>
            <person name="Toyoda A."/>
            <person name="Minakuchi Y."/>
            <person name="Sekiguchi Y."/>
            <person name="Ueda K."/>
            <person name="Takano H."/>
            <person name="Sakai Y."/>
            <person name="Yokota A."/>
            <person name="Yabe S."/>
        </authorList>
    </citation>
    <scope>NUCLEOTIDE SEQUENCE</scope>
    <source>
        <strain evidence="3">A3-2</strain>
    </source>
</reference>
<feature type="transmembrane region" description="Helical" evidence="2">
    <location>
        <begin position="101"/>
        <end position="123"/>
    </location>
</feature>
<gene>
    <name evidence="3" type="ORF">KTA_14510</name>
</gene>
<keyword evidence="2" id="KW-0472">Membrane</keyword>
<protein>
    <submittedName>
        <fullName evidence="3">Uncharacterized protein</fullName>
    </submittedName>
</protein>
<keyword evidence="2" id="KW-0812">Transmembrane</keyword>
<accession>A0A455T1Z4</accession>
<dbReference type="AlphaFoldDB" id="A0A455T1Z4"/>
<evidence type="ECO:0000256" key="2">
    <source>
        <dbReference type="SAM" id="Phobius"/>
    </source>
</evidence>
<keyword evidence="2" id="KW-1133">Transmembrane helix</keyword>
<proteinExistence type="predicted"/>